<dbReference type="InterPro" id="IPR002902">
    <property type="entry name" value="GNK2"/>
</dbReference>
<dbReference type="Gene3D" id="3.30.430.20">
    <property type="entry name" value="Gnk2 domain, C-X8-C-X2-C motif"/>
    <property type="match status" value="1"/>
</dbReference>
<evidence type="ECO:0000256" key="1">
    <source>
        <dbReference type="ARBA" id="ARBA00022729"/>
    </source>
</evidence>
<keyword evidence="1" id="KW-0732">Signal</keyword>
<dbReference type="Proteomes" id="UP000593575">
    <property type="component" value="Unassembled WGS sequence"/>
</dbReference>
<dbReference type="CDD" id="cd23509">
    <property type="entry name" value="Gnk2-like"/>
    <property type="match status" value="1"/>
</dbReference>
<dbReference type="InterPro" id="IPR038408">
    <property type="entry name" value="GNK2_sf"/>
</dbReference>
<dbReference type="EMBL" id="JABFAE010000010">
    <property type="protein sequence ID" value="MBA0839392.1"/>
    <property type="molecule type" value="Genomic_DNA"/>
</dbReference>
<name>A0A7J9JYV7_9ROSI</name>
<reference evidence="4 5" key="1">
    <citation type="journal article" date="2019" name="Genome Biol. Evol.">
        <title>Insights into the evolution of the New World diploid cottons (Gossypium, subgenus Houzingenia) based on genome sequencing.</title>
        <authorList>
            <person name="Grover C.E."/>
            <person name="Arick M.A. 2nd"/>
            <person name="Thrash A."/>
            <person name="Conover J.L."/>
            <person name="Sanders W.S."/>
            <person name="Peterson D.G."/>
            <person name="Frelichowski J.E."/>
            <person name="Scheffler J.A."/>
            <person name="Scheffler B.E."/>
            <person name="Wendel J.F."/>
        </authorList>
    </citation>
    <scope>NUCLEOTIDE SEQUENCE [LARGE SCALE GENOMIC DNA]</scope>
    <source>
        <strain evidence="4">6</strain>
        <tissue evidence="4">Leaf</tissue>
    </source>
</reference>
<comment type="caution">
    <text evidence="4">The sequence shown here is derived from an EMBL/GenBank/DDBJ whole genome shotgun (WGS) entry which is preliminary data.</text>
</comment>
<dbReference type="PANTHER" id="PTHR32099:SF92">
    <property type="entry name" value="CYSTEINE-RICH RECEPTOR-LIKE PROTEIN KINASE 11"/>
    <property type="match status" value="1"/>
</dbReference>
<dbReference type="AlphaFoldDB" id="A0A7J9JYV7"/>
<keyword evidence="2" id="KW-0677">Repeat</keyword>
<protein>
    <recommendedName>
        <fullName evidence="3">Gnk2-homologous domain-containing protein</fullName>
    </recommendedName>
</protein>
<organism evidence="4 5">
    <name type="scientific">Gossypium armourianum</name>
    <dbReference type="NCBI Taxonomy" id="34283"/>
    <lineage>
        <taxon>Eukaryota</taxon>
        <taxon>Viridiplantae</taxon>
        <taxon>Streptophyta</taxon>
        <taxon>Embryophyta</taxon>
        <taxon>Tracheophyta</taxon>
        <taxon>Spermatophyta</taxon>
        <taxon>Magnoliopsida</taxon>
        <taxon>eudicotyledons</taxon>
        <taxon>Gunneridae</taxon>
        <taxon>Pentapetalae</taxon>
        <taxon>rosids</taxon>
        <taxon>malvids</taxon>
        <taxon>Malvales</taxon>
        <taxon>Malvaceae</taxon>
        <taxon>Malvoideae</taxon>
        <taxon>Gossypium</taxon>
    </lineage>
</organism>
<proteinExistence type="predicted"/>
<dbReference type="PANTHER" id="PTHR32099">
    <property type="entry name" value="CYSTEINE-RICH REPEAT SECRETORY PROTEIN"/>
    <property type="match status" value="1"/>
</dbReference>
<dbReference type="Pfam" id="PF01657">
    <property type="entry name" value="Stress-antifung"/>
    <property type="match status" value="1"/>
</dbReference>
<accession>A0A7J9JYV7</accession>
<evidence type="ECO:0000259" key="3">
    <source>
        <dbReference type="PROSITE" id="PS51473"/>
    </source>
</evidence>
<gene>
    <name evidence="4" type="ORF">Goarm_005121</name>
</gene>
<evidence type="ECO:0000256" key="2">
    <source>
        <dbReference type="ARBA" id="ARBA00022737"/>
    </source>
</evidence>
<evidence type="ECO:0000313" key="5">
    <source>
        <dbReference type="Proteomes" id="UP000593575"/>
    </source>
</evidence>
<feature type="domain" description="Gnk2-homologous" evidence="3">
    <location>
        <begin position="1"/>
        <end position="93"/>
    </location>
</feature>
<keyword evidence="5" id="KW-1185">Reference proteome</keyword>
<sequence length="93" mass="10319">MTLVISLQIAHMEKNRDLILASLLSTVSAKCGFLTASIGQNSDKVYTIAMCRGDFTPDDCYKCVNSTIHNLIANVPTRRKPFHGKGNHVMYTM</sequence>
<evidence type="ECO:0000313" key="4">
    <source>
        <dbReference type="EMBL" id="MBA0839392.1"/>
    </source>
</evidence>
<dbReference type="PROSITE" id="PS51473">
    <property type="entry name" value="GNK2"/>
    <property type="match status" value="1"/>
</dbReference>